<gene>
    <name evidence="4 6" type="primary">purN</name>
    <name evidence="6" type="ORF">GCM10022261_25980</name>
</gene>
<dbReference type="SUPFAM" id="SSF53328">
    <property type="entry name" value="Formyltransferase"/>
    <property type="match status" value="1"/>
</dbReference>
<comment type="pathway">
    <text evidence="1 4">Purine metabolism; IMP biosynthesis via de novo pathway; N(2)-formyl-N(1)-(5-phospho-D-ribosyl)glycinamide from N(1)-(5-phospho-D-ribosyl)glycinamide (10-formyl THF route): step 1/1.</text>
</comment>
<keyword evidence="2 4" id="KW-0808">Transferase</keyword>
<evidence type="ECO:0000256" key="2">
    <source>
        <dbReference type="ARBA" id="ARBA00022679"/>
    </source>
</evidence>
<protein>
    <recommendedName>
        <fullName evidence="4">Phosphoribosylglycinamide formyltransferase</fullName>
        <ecNumber evidence="4">2.1.2.2</ecNumber>
    </recommendedName>
    <alternativeName>
        <fullName evidence="4">5'-phosphoribosylglycinamide transformylase</fullName>
    </alternativeName>
    <alternativeName>
        <fullName evidence="4">GAR transformylase</fullName>
        <shortName evidence="4">GART</shortName>
    </alternativeName>
</protein>
<reference evidence="7" key="1">
    <citation type="journal article" date="2019" name="Int. J. Syst. Evol. Microbiol.">
        <title>The Global Catalogue of Microorganisms (GCM) 10K type strain sequencing project: providing services to taxonomists for standard genome sequencing and annotation.</title>
        <authorList>
            <consortium name="The Broad Institute Genomics Platform"/>
            <consortium name="The Broad Institute Genome Sequencing Center for Infectious Disease"/>
            <person name="Wu L."/>
            <person name="Ma J."/>
        </authorList>
    </citation>
    <scope>NUCLEOTIDE SEQUENCE [LARGE SCALE GENOMIC DNA]</scope>
    <source>
        <strain evidence="7">JCM 17458</strain>
    </source>
</reference>
<evidence type="ECO:0000313" key="7">
    <source>
        <dbReference type="Proteomes" id="UP001501586"/>
    </source>
</evidence>
<dbReference type="Proteomes" id="UP001501586">
    <property type="component" value="Unassembled WGS sequence"/>
</dbReference>
<dbReference type="EC" id="2.1.2.2" evidence="4"/>
<comment type="similarity">
    <text evidence="4">Belongs to the GART family.</text>
</comment>
<dbReference type="RefSeq" id="WP_236866648.1">
    <property type="nucleotide sequence ID" value="NZ_BAABAZ010000007.1"/>
</dbReference>
<dbReference type="CDD" id="cd08645">
    <property type="entry name" value="FMT_core_GART"/>
    <property type="match status" value="1"/>
</dbReference>
<name>A0ABP8EMQ5_9MICO</name>
<proteinExistence type="inferred from homology"/>
<dbReference type="PANTHER" id="PTHR43369">
    <property type="entry name" value="PHOSPHORIBOSYLGLYCINAMIDE FORMYLTRANSFERASE"/>
    <property type="match status" value="1"/>
</dbReference>
<feature type="binding site" evidence="4">
    <location>
        <begin position="91"/>
        <end position="94"/>
    </location>
    <ligand>
        <name>(6R)-10-formyltetrahydrofolate</name>
        <dbReference type="ChEBI" id="CHEBI:195366"/>
    </ligand>
</feature>
<comment type="caution">
    <text evidence="6">The sequence shown here is derived from an EMBL/GenBank/DDBJ whole genome shotgun (WGS) entry which is preliminary data.</text>
</comment>
<sequence>MRCVLLASGSGTLTQSVLDAFVLSGDGRGVEIAAVGSDRPDAGVLERARSAGVETFVVSPQDFADRDEWNHALTEQVAEYDPDWVVSAGFMRILGSEFVDRFALRIINTHPALLPSFPGAHGVRDALAHGVKVTGTTIHLVDSGVDTGPVIAQFPVAIEDDDTEDTLHERIREIERRRIVELLEHLALHSLTVDGRRVSGFTPARD</sequence>
<comment type="function">
    <text evidence="4">Catalyzes the transfer of a formyl group from 10-formyltetrahydrofolate to 5-phospho-ribosyl-glycinamide (GAR), producing 5-phospho-ribosyl-N-formylglycinamide (FGAR) and tetrahydrofolate.</text>
</comment>
<keyword evidence="3 4" id="KW-0658">Purine biosynthesis</keyword>
<feature type="binding site" evidence="4">
    <location>
        <position position="108"/>
    </location>
    <ligand>
        <name>(6R)-10-formyltetrahydrofolate</name>
        <dbReference type="ChEBI" id="CHEBI:195366"/>
    </ligand>
</feature>
<dbReference type="Gene3D" id="3.40.50.170">
    <property type="entry name" value="Formyl transferase, N-terminal domain"/>
    <property type="match status" value="1"/>
</dbReference>
<dbReference type="NCBIfam" id="TIGR00639">
    <property type="entry name" value="PurN"/>
    <property type="match status" value="1"/>
</dbReference>
<dbReference type="InterPro" id="IPR036477">
    <property type="entry name" value="Formyl_transf_N_sf"/>
</dbReference>
<dbReference type="PANTHER" id="PTHR43369:SF2">
    <property type="entry name" value="PHOSPHORIBOSYLGLYCINAMIDE FORMYLTRANSFERASE"/>
    <property type="match status" value="1"/>
</dbReference>
<organism evidence="6 7">
    <name type="scientific">Brevibacterium daeguense</name>
    <dbReference type="NCBI Taxonomy" id="909936"/>
    <lineage>
        <taxon>Bacteria</taxon>
        <taxon>Bacillati</taxon>
        <taxon>Actinomycetota</taxon>
        <taxon>Actinomycetes</taxon>
        <taxon>Micrococcales</taxon>
        <taxon>Brevibacteriaceae</taxon>
        <taxon>Brevibacterium</taxon>
    </lineage>
</organism>
<feature type="domain" description="Formyl transferase N-terminal" evidence="5">
    <location>
        <begin position="1"/>
        <end position="181"/>
    </location>
</feature>
<evidence type="ECO:0000313" key="6">
    <source>
        <dbReference type="EMBL" id="GAA4285067.1"/>
    </source>
</evidence>
<feature type="site" description="Raises pKa of active site His" evidence="4">
    <location>
        <position position="146"/>
    </location>
</feature>
<evidence type="ECO:0000259" key="5">
    <source>
        <dbReference type="Pfam" id="PF00551"/>
    </source>
</evidence>
<feature type="binding site" evidence="4">
    <location>
        <position position="66"/>
    </location>
    <ligand>
        <name>(6R)-10-formyltetrahydrofolate</name>
        <dbReference type="ChEBI" id="CHEBI:195366"/>
    </ligand>
</feature>
<comment type="caution">
    <text evidence="4">Lacks conserved residue(s) required for the propagation of feature annotation.</text>
</comment>
<keyword evidence="7" id="KW-1185">Reference proteome</keyword>
<comment type="catalytic activity">
    <reaction evidence="4">
        <text>N(1)-(5-phospho-beta-D-ribosyl)glycinamide + (6R)-10-formyltetrahydrofolate = N(2)-formyl-N(1)-(5-phospho-beta-D-ribosyl)glycinamide + (6S)-5,6,7,8-tetrahydrofolate + H(+)</text>
        <dbReference type="Rhea" id="RHEA:15053"/>
        <dbReference type="ChEBI" id="CHEBI:15378"/>
        <dbReference type="ChEBI" id="CHEBI:57453"/>
        <dbReference type="ChEBI" id="CHEBI:143788"/>
        <dbReference type="ChEBI" id="CHEBI:147286"/>
        <dbReference type="ChEBI" id="CHEBI:195366"/>
        <dbReference type="EC" id="2.1.2.2"/>
    </reaction>
</comment>
<feature type="active site" description="Proton donor" evidence="4">
    <location>
        <position position="110"/>
    </location>
</feature>
<evidence type="ECO:0000256" key="4">
    <source>
        <dbReference type="HAMAP-Rule" id="MF_01930"/>
    </source>
</evidence>
<dbReference type="HAMAP" id="MF_01930">
    <property type="entry name" value="PurN"/>
    <property type="match status" value="1"/>
</dbReference>
<dbReference type="Pfam" id="PF00551">
    <property type="entry name" value="Formyl_trans_N"/>
    <property type="match status" value="1"/>
</dbReference>
<dbReference type="InterPro" id="IPR002376">
    <property type="entry name" value="Formyl_transf_N"/>
</dbReference>
<evidence type="ECO:0000256" key="1">
    <source>
        <dbReference type="ARBA" id="ARBA00005054"/>
    </source>
</evidence>
<dbReference type="InterPro" id="IPR004607">
    <property type="entry name" value="GART"/>
</dbReference>
<dbReference type="EMBL" id="BAABAZ010000007">
    <property type="protein sequence ID" value="GAA4285067.1"/>
    <property type="molecule type" value="Genomic_DNA"/>
</dbReference>
<accession>A0ABP8EMQ5</accession>
<evidence type="ECO:0000256" key="3">
    <source>
        <dbReference type="ARBA" id="ARBA00022755"/>
    </source>
</evidence>